<feature type="transmembrane region" description="Helical" evidence="1">
    <location>
        <begin position="24"/>
        <end position="43"/>
    </location>
</feature>
<dbReference type="AlphaFoldDB" id="A0A410MI88"/>
<protein>
    <submittedName>
        <fullName evidence="2">Uncharacterized protein</fullName>
    </submittedName>
</protein>
<evidence type="ECO:0000256" key="1">
    <source>
        <dbReference type="SAM" id="Phobius"/>
    </source>
</evidence>
<organism evidence="2 3">
    <name type="scientific">Halobacillus litoralis</name>
    <dbReference type="NCBI Taxonomy" id="45668"/>
    <lineage>
        <taxon>Bacteria</taxon>
        <taxon>Bacillati</taxon>
        <taxon>Bacillota</taxon>
        <taxon>Bacilli</taxon>
        <taxon>Bacillales</taxon>
        <taxon>Bacillaceae</taxon>
        <taxon>Halobacillus</taxon>
    </lineage>
</organism>
<dbReference type="RefSeq" id="WP_128526702.1">
    <property type="nucleotide sequence ID" value="NZ_CP026118.1"/>
</dbReference>
<accession>A0A410MI88</accession>
<name>A0A410MI88_9BACI</name>
<dbReference type="EMBL" id="CP026118">
    <property type="protein sequence ID" value="QAS54439.1"/>
    <property type="molecule type" value="Genomic_DNA"/>
</dbReference>
<proteinExistence type="predicted"/>
<dbReference type="Proteomes" id="UP000287756">
    <property type="component" value="Chromosome"/>
</dbReference>
<reference evidence="2 3" key="1">
    <citation type="submission" date="2018-01" db="EMBL/GenBank/DDBJ databases">
        <title>The whole genome sequencing and assembly of Halobacillus litoralis ERB031 strain.</title>
        <authorList>
            <person name="Lee S.-J."/>
            <person name="Park M.-K."/>
            <person name="Kim J.-Y."/>
            <person name="Lee Y.-J."/>
            <person name="Yi H."/>
            <person name="Bahn Y.-S."/>
            <person name="Kim J.F."/>
            <person name="Lee D.-W."/>
        </authorList>
    </citation>
    <scope>NUCLEOTIDE SEQUENCE [LARGE SCALE GENOMIC DNA]</scope>
    <source>
        <strain evidence="2 3">ERB 031</strain>
    </source>
</reference>
<feature type="transmembrane region" description="Helical" evidence="1">
    <location>
        <begin position="140"/>
        <end position="161"/>
    </location>
</feature>
<sequence>MKTRILDRFSTNNKWKDYINIRSFECKASLIISILIVFAFYQFDMYGSFDTYVKVLQDITLNIIQALIALLGIIIAGVAIIFSALNKEVLATIKKINPNASIQTIFISFEFLAFNIGIGIMIFLLLHFSLYTTFELVPEIVFYILLSFFLYFFTFIIFYAISLISNIIRLFFITDNYSNINEYENIVHYEANEIRIDFILNSIMKDRISKEEFIKQLLEFAEQSNSPNKKEVKKYLNDYYS</sequence>
<dbReference type="KEGG" id="hli:HLI_20560"/>
<evidence type="ECO:0000313" key="2">
    <source>
        <dbReference type="EMBL" id="QAS54439.1"/>
    </source>
</evidence>
<gene>
    <name evidence="2" type="ORF">HLI_20560</name>
</gene>
<keyword evidence="1" id="KW-1133">Transmembrane helix</keyword>
<feature type="transmembrane region" description="Helical" evidence="1">
    <location>
        <begin position="63"/>
        <end position="85"/>
    </location>
</feature>
<dbReference type="OrthoDB" id="2970178at2"/>
<keyword evidence="1" id="KW-0812">Transmembrane</keyword>
<feature type="transmembrane region" description="Helical" evidence="1">
    <location>
        <begin position="105"/>
        <end position="128"/>
    </location>
</feature>
<keyword evidence="1" id="KW-0472">Membrane</keyword>
<evidence type="ECO:0000313" key="3">
    <source>
        <dbReference type="Proteomes" id="UP000287756"/>
    </source>
</evidence>